<keyword evidence="3" id="KW-1185">Reference proteome</keyword>
<evidence type="ECO:0000313" key="3">
    <source>
        <dbReference type="Proteomes" id="UP000541444"/>
    </source>
</evidence>
<feature type="region of interest" description="Disordered" evidence="1">
    <location>
        <begin position="1"/>
        <end position="76"/>
    </location>
</feature>
<gene>
    <name evidence="2" type="ORF">GIB67_042061</name>
</gene>
<evidence type="ECO:0000256" key="1">
    <source>
        <dbReference type="SAM" id="MobiDB-lite"/>
    </source>
</evidence>
<proteinExistence type="predicted"/>
<protein>
    <submittedName>
        <fullName evidence="2">Uncharacterized protein</fullName>
    </submittedName>
</protein>
<feature type="region of interest" description="Disordered" evidence="1">
    <location>
        <begin position="104"/>
        <end position="129"/>
    </location>
</feature>
<feature type="compositionally biased region" description="Basic residues" evidence="1">
    <location>
        <begin position="46"/>
        <end position="58"/>
    </location>
</feature>
<sequence length="152" mass="16885">MVGHNLSECRGVRAQVQREEDVKDKKNQEEARKGTGEHNEGSSFTKNKKKRIRKKRNKEKMNKEKIASTDAGEEAVAATDQEKIVEKIQDLILYDDLQKADAGIGSSEAGTKEGIASSSRTEGKDHTEFVSGTPINQIIKETNSILLNKDEN</sequence>
<name>A0A7J7MW26_9MAGN</name>
<dbReference type="EMBL" id="JACGCM010001210">
    <property type="protein sequence ID" value="KAF6158980.1"/>
    <property type="molecule type" value="Genomic_DNA"/>
</dbReference>
<comment type="caution">
    <text evidence="2">The sequence shown here is derived from an EMBL/GenBank/DDBJ whole genome shotgun (WGS) entry which is preliminary data.</text>
</comment>
<evidence type="ECO:0000313" key="2">
    <source>
        <dbReference type="EMBL" id="KAF6158980.1"/>
    </source>
</evidence>
<dbReference type="AlphaFoldDB" id="A0A7J7MW26"/>
<accession>A0A7J7MW26</accession>
<dbReference type="Proteomes" id="UP000541444">
    <property type="component" value="Unassembled WGS sequence"/>
</dbReference>
<reference evidence="2 3" key="1">
    <citation type="journal article" date="2020" name="IScience">
        <title>Genome Sequencing of the Endangered Kingdonia uniflora (Circaeasteraceae, Ranunculales) Reveals Potential Mechanisms of Evolutionary Specialization.</title>
        <authorList>
            <person name="Sun Y."/>
            <person name="Deng T."/>
            <person name="Zhang A."/>
            <person name="Moore M.J."/>
            <person name="Landis J.B."/>
            <person name="Lin N."/>
            <person name="Zhang H."/>
            <person name="Zhang X."/>
            <person name="Huang J."/>
            <person name="Zhang X."/>
            <person name="Sun H."/>
            <person name="Wang H."/>
        </authorList>
    </citation>
    <scope>NUCLEOTIDE SEQUENCE [LARGE SCALE GENOMIC DNA]</scope>
    <source>
        <strain evidence="2">TB1705</strain>
        <tissue evidence="2">Leaf</tissue>
    </source>
</reference>
<organism evidence="2 3">
    <name type="scientific">Kingdonia uniflora</name>
    <dbReference type="NCBI Taxonomy" id="39325"/>
    <lineage>
        <taxon>Eukaryota</taxon>
        <taxon>Viridiplantae</taxon>
        <taxon>Streptophyta</taxon>
        <taxon>Embryophyta</taxon>
        <taxon>Tracheophyta</taxon>
        <taxon>Spermatophyta</taxon>
        <taxon>Magnoliopsida</taxon>
        <taxon>Ranunculales</taxon>
        <taxon>Circaeasteraceae</taxon>
        <taxon>Kingdonia</taxon>
    </lineage>
</organism>
<feature type="compositionally biased region" description="Basic and acidic residues" evidence="1">
    <location>
        <begin position="16"/>
        <end position="40"/>
    </location>
</feature>